<dbReference type="Gene3D" id="3.30.505.50">
    <property type="entry name" value="Sigma 54 modulation/S30EA ribosomal protein, C-terminal domain"/>
    <property type="match status" value="2"/>
</dbReference>
<dbReference type="OrthoDB" id="3825664at2"/>
<dbReference type="InterPro" id="IPR038416">
    <property type="entry name" value="Ribosom_S30AE_C_sf"/>
</dbReference>
<protein>
    <submittedName>
        <fullName evidence="2">Sigma 54 modulation/S30EA-like ribosomal protein</fullName>
    </submittedName>
</protein>
<dbReference type="AlphaFoldDB" id="A0A2T0RKD4"/>
<dbReference type="Pfam" id="PF16321">
    <property type="entry name" value="Ribosom_S30AE_C"/>
    <property type="match status" value="1"/>
</dbReference>
<dbReference type="Proteomes" id="UP000239209">
    <property type="component" value="Unassembled WGS sequence"/>
</dbReference>
<proteinExistence type="predicted"/>
<dbReference type="InterPro" id="IPR032528">
    <property type="entry name" value="Ribosom_S30AE_C"/>
</dbReference>
<evidence type="ECO:0000259" key="1">
    <source>
        <dbReference type="Pfam" id="PF16321"/>
    </source>
</evidence>
<comment type="caution">
    <text evidence="2">The sequence shown here is derived from an EMBL/GenBank/DDBJ whole genome shotgun (WGS) entry which is preliminary data.</text>
</comment>
<dbReference type="EMBL" id="PVZG01000019">
    <property type="protein sequence ID" value="PRY21618.1"/>
    <property type="molecule type" value="Genomic_DNA"/>
</dbReference>
<evidence type="ECO:0000313" key="3">
    <source>
        <dbReference type="Proteomes" id="UP000239209"/>
    </source>
</evidence>
<keyword evidence="2" id="KW-0689">Ribosomal protein</keyword>
<evidence type="ECO:0000313" key="2">
    <source>
        <dbReference type="EMBL" id="PRY21618.1"/>
    </source>
</evidence>
<dbReference type="GO" id="GO:0005840">
    <property type="term" value="C:ribosome"/>
    <property type="evidence" value="ECO:0007669"/>
    <property type="project" value="UniProtKB-KW"/>
</dbReference>
<reference evidence="2 3" key="1">
    <citation type="submission" date="2018-03" db="EMBL/GenBank/DDBJ databases">
        <title>Genomic Encyclopedia of Archaeal and Bacterial Type Strains, Phase II (KMG-II): from individual species to whole genera.</title>
        <authorList>
            <person name="Goeker M."/>
        </authorList>
    </citation>
    <scope>NUCLEOTIDE SEQUENCE [LARGE SCALE GENOMIC DNA]</scope>
    <source>
        <strain evidence="2 3">DSM 45348</strain>
    </source>
</reference>
<keyword evidence="2" id="KW-0687">Ribonucleoprotein</keyword>
<dbReference type="RefSeq" id="WP_146164216.1">
    <property type="nucleotide sequence ID" value="NZ_PVZG01000019.1"/>
</dbReference>
<name>A0A2T0RKD4_9ACTN</name>
<sequence length="266" mass="28295">MPGFRTATVPEQDVDIRVRGPVTLPDLACVRHAVAEARWRESGAGHLRIKLAGYRGGDRRAVSAAQVNAELCGRMVRAQATAGTVADAVRLALSRLDPRVRRLRQRLAGCEAGRPCFIGEPWELRARHVIPPALRVGGNARRVARHKTCPPAVQDLGAAALTMDLRDYDFHLFTDESSGQNAVVTRADCAGFRVVADQPRLLGAATEGVPVAGPPLCLPAHTLPEAVRALAASGAPFLPFTGVGSGRAAVLYQRFDGHLGLLTSLG</sequence>
<gene>
    <name evidence="2" type="ORF">CLV70_11939</name>
</gene>
<keyword evidence="3" id="KW-1185">Reference proteome</keyword>
<feature type="domain" description="Sigma 54 modulation/S30EA ribosomal protein C-terminal" evidence="1">
    <location>
        <begin position="141"/>
        <end position="186"/>
    </location>
</feature>
<organism evidence="2 3">
    <name type="scientific">Pseudosporangium ferrugineum</name>
    <dbReference type="NCBI Taxonomy" id="439699"/>
    <lineage>
        <taxon>Bacteria</taxon>
        <taxon>Bacillati</taxon>
        <taxon>Actinomycetota</taxon>
        <taxon>Actinomycetes</taxon>
        <taxon>Micromonosporales</taxon>
        <taxon>Micromonosporaceae</taxon>
        <taxon>Pseudosporangium</taxon>
    </lineage>
</organism>
<accession>A0A2T0RKD4</accession>